<evidence type="ECO:0000256" key="1">
    <source>
        <dbReference type="SAM" id="MobiDB-lite"/>
    </source>
</evidence>
<dbReference type="SUPFAM" id="SSF56672">
    <property type="entry name" value="DNA/RNA polymerases"/>
    <property type="match status" value="1"/>
</dbReference>
<dbReference type="InterPro" id="IPR053134">
    <property type="entry name" value="RNA-dir_DNA_polymerase"/>
</dbReference>
<protein>
    <recommendedName>
        <fullName evidence="4">Reverse transcriptase RNase H-like domain-containing protein</fullName>
    </recommendedName>
</protein>
<gene>
    <name evidence="2" type="ORF">LIER_08544</name>
</gene>
<name>A0AAV3PDJ4_LITER</name>
<sequence length="229" mass="26419">MPGVYPTVAVHRLYVDPHYKPIKQKKRTSSEEIGKAIREVVDKLQGAYPIRELLFTTWLLKVVLVPKSNGIWQMCTTSPALIRHVQRIATLFPTSMDFLDAFLGYHQLLMVEDDVEKTIFVTELSRRVKSSSGPRTRRSRSRNSRSTSNPHRCWPDQWPGMSCNYIWSSQSQHLVVSWKGRRPRFNRVIRGAETRYPQTGKLVYALIVAPEAQAYFDAQPVEVVTDYPL</sequence>
<dbReference type="Gene3D" id="3.10.10.10">
    <property type="entry name" value="HIV Type 1 Reverse Transcriptase, subunit A, domain 1"/>
    <property type="match status" value="1"/>
</dbReference>
<dbReference type="PANTHER" id="PTHR24559:SF430">
    <property type="entry name" value="RNA-DIRECTED DNA POLYMERASE"/>
    <property type="match status" value="1"/>
</dbReference>
<dbReference type="PANTHER" id="PTHR24559">
    <property type="entry name" value="TRANSPOSON TY3-I GAG-POL POLYPROTEIN"/>
    <property type="match status" value="1"/>
</dbReference>
<dbReference type="AlphaFoldDB" id="A0AAV3PDJ4"/>
<comment type="caution">
    <text evidence="2">The sequence shown here is derived from an EMBL/GenBank/DDBJ whole genome shotgun (WGS) entry which is preliminary data.</text>
</comment>
<dbReference type="InterPro" id="IPR043502">
    <property type="entry name" value="DNA/RNA_pol_sf"/>
</dbReference>
<evidence type="ECO:0000313" key="3">
    <source>
        <dbReference type="Proteomes" id="UP001454036"/>
    </source>
</evidence>
<proteinExistence type="predicted"/>
<organism evidence="2 3">
    <name type="scientific">Lithospermum erythrorhizon</name>
    <name type="common">Purple gromwell</name>
    <name type="synonym">Lithospermum officinale var. erythrorhizon</name>
    <dbReference type="NCBI Taxonomy" id="34254"/>
    <lineage>
        <taxon>Eukaryota</taxon>
        <taxon>Viridiplantae</taxon>
        <taxon>Streptophyta</taxon>
        <taxon>Embryophyta</taxon>
        <taxon>Tracheophyta</taxon>
        <taxon>Spermatophyta</taxon>
        <taxon>Magnoliopsida</taxon>
        <taxon>eudicotyledons</taxon>
        <taxon>Gunneridae</taxon>
        <taxon>Pentapetalae</taxon>
        <taxon>asterids</taxon>
        <taxon>lamiids</taxon>
        <taxon>Boraginales</taxon>
        <taxon>Boraginaceae</taxon>
        <taxon>Boraginoideae</taxon>
        <taxon>Lithospermeae</taxon>
        <taxon>Lithospermum</taxon>
    </lineage>
</organism>
<evidence type="ECO:0000313" key="2">
    <source>
        <dbReference type="EMBL" id="GAA0149341.1"/>
    </source>
</evidence>
<feature type="region of interest" description="Disordered" evidence="1">
    <location>
        <begin position="131"/>
        <end position="151"/>
    </location>
</feature>
<dbReference type="EMBL" id="BAABME010001389">
    <property type="protein sequence ID" value="GAA0149341.1"/>
    <property type="molecule type" value="Genomic_DNA"/>
</dbReference>
<accession>A0AAV3PDJ4</accession>
<evidence type="ECO:0008006" key="4">
    <source>
        <dbReference type="Google" id="ProtNLM"/>
    </source>
</evidence>
<reference evidence="2 3" key="1">
    <citation type="submission" date="2024-01" db="EMBL/GenBank/DDBJ databases">
        <title>The complete chloroplast genome sequence of Lithospermum erythrorhizon: insights into the phylogenetic relationship among Boraginaceae species and the maternal lineages of purple gromwells.</title>
        <authorList>
            <person name="Okada T."/>
            <person name="Watanabe K."/>
        </authorList>
    </citation>
    <scope>NUCLEOTIDE SEQUENCE [LARGE SCALE GENOMIC DNA]</scope>
</reference>
<keyword evidence="3" id="KW-1185">Reference proteome</keyword>
<dbReference type="Proteomes" id="UP001454036">
    <property type="component" value="Unassembled WGS sequence"/>
</dbReference>